<reference evidence="1" key="1">
    <citation type="journal article" date="2015" name="Nature">
        <title>Complex archaea that bridge the gap between prokaryotes and eukaryotes.</title>
        <authorList>
            <person name="Spang A."/>
            <person name="Saw J.H."/>
            <person name="Jorgensen S.L."/>
            <person name="Zaremba-Niedzwiedzka K."/>
            <person name="Martijn J."/>
            <person name="Lind A.E."/>
            <person name="van Eijk R."/>
            <person name="Schleper C."/>
            <person name="Guy L."/>
            <person name="Ettema T.J."/>
        </authorList>
    </citation>
    <scope>NUCLEOTIDE SEQUENCE</scope>
</reference>
<dbReference type="EMBL" id="LAZR01001710">
    <property type="protein sequence ID" value="KKN40355.1"/>
    <property type="molecule type" value="Genomic_DNA"/>
</dbReference>
<protein>
    <submittedName>
        <fullName evidence="1">Uncharacterized protein</fullName>
    </submittedName>
</protein>
<organism evidence="1">
    <name type="scientific">marine sediment metagenome</name>
    <dbReference type="NCBI Taxonomy" id="412755"/>
    <lineage>
        <taxon>unclassified sequences</taxon>
        <taxon>metagenomes</taxon>
        <taxon>ecological metagenomes</taxon>
    </lineage>
</organism>
<gene>
    <name evidence="1" type="ORF">LCGC14_0734070</name>
</gene>
<comment type="caution">
    <text evidence="1">The sequence shown here is derived from an EMBL/GenBank/DDBJ whole genome shotgun (WGS) entry which is preliminary data.</text>
</comment>
<evidence type="ECO:0000313" key="1">
    <source>
        <dbReference type="EMBL" id="KKN40355.1"/>
    </source>
</evidence>
<accession>A0A0F9Q8S3</accession>
<proteinExistence type="predicted"/>
<dbReference type="AlphaFoldDB" id="A0A0F9Q8S3"/>
<sequence>MRTITSTVAVVDDQRTEADKAATVCFVVATDGFMSGWGQAPGRSIFAVPCRSWEESSTVTDNMNHRSEMKRVRLVGLDWRPRLLKGDHLSIRAMDDCERFYTPGGFACDH</sequence>
<name>A0A0F9Q8S3_9ZZZZ</name>